<keyword evidence="3" id="KW-1003">Cell membrane</keyword>
<keyword evidence="8 12" id="KW-0472">Membrane</keyword>
<keyword evidence="10" id="KW-0653">Protein transport</keyword>
<dbReference type="RefSeq" id="WP_190292079.1">
    <property type="nucleotide sequence ID" value="NZ_JABFCZ010000014.1"/>
</dbReference>
<dbReference type="PANTHER" id="PTHR30558:SF7">
    <property type="entry name" value="TOL-PAL SYSTEM PROTEIN TOLR"/>
    <property type="match status" value="1"/>
</dbReference>
<gene>
    <name evidence="13" type="primary">tolR</name>
    <name evidence="13" type="ORF">HK439_13730</name>
</gene>
<comment type="subcellular location">
    <subcellularLocation>
        <location evidence="1">Cell membrane</location>
        <topology evidence="1">Single-pass membrane protein</topology>
    </subcellularLocation>
    <subcellularLocation>
        <location evidence="10">Cell membrane</location>
        <topology evidence="10">Single-pass type II membrane protein</topology>
    </subcellularLocation>
</comment>
<sequence>MAMQVGSGQGAGGGRRRRRRRHAPMSEINVTPMVDVMLVLLIIFMVAAPLLTVGVPIDLPETKAKALEGDTEPITISVNSAGKIFIQDTEIAIDEVVPKLEAIAKNGYDERIYVRGDQNSDYGTMMKIMGRINAAGFKRLGLVTLQEQGS</sequence>
<keyword evidence="4" id="KW-0997">Cell inner membrane</keyword>
<evidence type="ECO:0000256" key="3">
    <source>
        <dbReference type="ARBA" id="ARBA00022475"/>
    </source>
</evidence>
<organism evidence="13 14">
    <name type="scientific">Roseibium aggregatum</name>
    <dbReference type="NCBI Taxonomy" id="187304"/>
    <lineage>
        <taxon>Bacteria</taxon>
        <taxon>Pseudomonadati</taxon>
        <taxon>Pseudomonadota</taxon>
        <taxon>Alphaproteobacteria</taxon>
        <taxon>Hyphomicrobiales</taxon>
        <taxon>Stappiaceae</taxon>
        <taxon>Roseibium</taxon>
    </lineage>
</organism>
<dbReference type="PANTHER" id="PTHR30558">
    <property type="entry name" value="EXBD MEMBRANE COMPONENT OF PMF-DRIVEN MACROMOLECULE IMPORT SYSTEM"/>
    <property type="match status" value="1"/>
</dbReference>
<name>A0A926P0T5_9HYPH</name>
<dbReference type="GO" id="GO:0022857">
    <property type="term" value="F:transmembrane transporter activity"/>
    <property type="evidence" value="ECO:0007669"/>
    <property type="project" value="InterPro"/>
</dbReference>
<protein>
    <submittedName>
        <fullName evidence="13">Protein TolR</fullName>
    </submittedName>
</protein>
<dbReference type="NCBIfam" id="TIGR02801">
    <property type="entry name" value="tolR"/>
    <property type="match status" value="1"/>
</dbReference>
<evidence type="ECO:0000256" key="11">
    <source>
        <dbReference type="SAM" id="MobiDB-lite"/>
    </source>
</evidence>
<keyword evidence="10" id="KW-0813">Transport</keyword>
<dbReference type="GO" id="GO:0005886">
    <property type="term" value="C:plasma membrane"/>
    <property type="evidence" value="ECO:0007669"/>
    <property type="project" value="UniProtKB-SubCell"/>
</dbReference>
<dbReference type="AlphaFoldDB" id="A0A926P0T5"/>
<reference evidence="13" key="1">
    <citation type="submission" date="2020-05" db="EMBL/GenBank/DDBJ databases">
        <title>Identification of trans-AT polyketide cluster in two marine bacteria, producers of a novel glutaramide-containing polyketide sesbanimide D and analogs.</title>
        <authorList>
            <person name="Kacar D."/>
            <person name="Rodriguez P."/>
            <person name="Canedo L."/>
            <person name="Gonzalez E."/>
            <person name="Galan B."/>
            <person name="De La Calle F."/>
            <person name="Garcia J.L."/>
        </authorList>
    </citation>
    <scope>NUCLEOTIDE SEQUENCE</scope>
    <source>
        <strain evidence="13">PHM038</strain>
    </source>
</reference>
<dbReference type="InterPro" id="IPR014168">
    <property type="entry name" value="Tol-Pal_TolR"/>
</dbReference>
<dbReference type="Gene3D" id="3.30.420.270">
    <property type="match status" value="1"/>
</dbReference>
<evidence type="ECO:0000256" key="2">
    <source>
        <dbReference type="ARBA" id="ARBA00005811"/>
    </source>
</evidence>
<feature type="compositionally biased region" description="Basic residues" evidence="11">
    <location>
        <begin position="14"/>
        <end position="23"/>
    </location>
</feature>
<dbReference type="EMBL" id="JABFCZ010000014">
    <property type="protein sequence ID" value="MBD1547323.1"/>
    <property type="molecule type" value="Genomic_DNA"/>
</dbReference>
<feature type="transmembrane region" description="Helical" evidence="12">
    <location>
        <begin position="36"/>
        <end position="57"/>
    </location>
</feature>
<dbReference type="Pfam" id="PF02472">
    <property type="entry name" value="ExbD"/>
    <property type="match status" value="1"/>
</dbReference>
<evidence type="ECO:0000256" key="7">
    <source>
        <dbReference type="ARBA" id="ARBA00022989"/>
    </source>
</evidence>
<evidence type="ECO:0000256" key="4">
    <source>
        <dbReference type="ARBA" id="ARBA00022519"/>
    </source>
</evidence>
<keyword evidence="7 12" id="KW-1133">Transmembrane helix</keyword>
<comment type="caution">
    <text evidence="13">The sequence shown here is derived from an EMBL/GenBank/DDBJ whole genome shotgun (WGS) entry which is preliminary data.</text>
</comment>
<evidence type="ECO:0000256" key="10">
    <source>
        <dbReference type="RuleBase" id="RU003879"/>
    </source>
</evidence>
<evidence type="ECO:0000256" key="8">
    <source>
        <dbReference type="ARBA" id="ARBA00023136"/>
    </source>
</evidence>
<evidence type="ECO:0000313" key="14">
    <source>
        <dbReference type="Proteomes" id="UP000598467"/>
    </source>
</evidence>
<evidence type="ECO:0000256" key="6">
    <source>
        <dbReference type="ARBA" id="ARBA00022692"/>
    </source>
</evidence>
<evidence type="ECO:0000256" key="9">
    <source>
        <dbReference type="ARBA" id="ARBA00023306"/>
    </source>
</evidence>
<dbReference type="InterPro" id="IPR003400">
    <property type="entry name" value="ExbD"/>
</dbReference>
<keyword evidence="9" id="KW-0131">Cell cycle</keyword>
<dbReference type="GO" id="GO:0051301">
    <property type="term" value="P:cell division"/>
    <property type="evidence" value="ECO:0007669"/>
    <property type="project" value="UniProtKB-KW"/>
</dbReference>
<dbReference type="GO" id="GO:0015031">
    <property type="term" value="P:protein transport"/>
    <property type="evidence" value="ECO:0007669"/>
    <property type="project" value="UniProtKB-KW"/>
</dbReference>
<comment type="similarity">
    <text evidence="2 10">Belongs to the ExbD/TolR family.</text>
</comment>
<feature type="region of interest" description="Disordered" evidence="11">
    <location>
        <begin position="1"/>
        <end position="24"/>
    </location>
</feature>
<dbReference type="Proteomes" id="UP000598467">
    <property type="component" value="Unassembled WGS sequence"/>
</dbReference>
<evidence type="ECO:0000256" key="1">
    <source>
        <dbReference type="ARBA" id="ARBA00004162"/>
    </source>
</evidence>
<evidence type="ECO:0000256" key="12">
    <source>
        <dbReference type="SAM" id="Phobius"/>
    </source>
</evidence>
<proteinExistence type="inferred from homology"/>
<evidence type="ECO:0000256" key="5">
    <source>
        <dbReference type="ARBA" id="ARBA00022618"/>
    </source>
</evidence>
<keyword evidence="6 10" id="KW-0812">Transmembrane</keyword>
<accession>A0A926P0T5</accession>
<keyword evidence="5" id="KW-0132">Cell division</keyword>
<evidence type="ECO:0000313" key="13">
    <source>
        <dbReference type="EMBL" id="MBD1547323.1"/>
    </source>
</evidence>